<keyword evidence="4" id="KW-0804">Transcription</keyword>
<evidence type="ECO:0000256" key="1">
    <source>
        <dbReference type="ARBA" id="ARBA00009437"/>
    </source>
</evidence>
<dbReference type="PANTHER" id="PTHR30419">
    <property type="entry name" value="HTH-TYPE TRANSCRIPTIONAL REGULATOR YBHD"/>
    <property type="match status" value="1"/>
</dbReference>
<reference evidence="6 7" key="1">
    <citation type="submission" date="2020-04" db="EMBL/GenBank/DDBJ databases">
        <authorList>
            <person name="Depoorter E."/>
        </authorList>
    </citation>
    <scope>NUCLEOTIDE SEQUENCE [LARGE SCALE GENOMIC DNA]</scope>
    <source>
        <strain evidence="6 7">BCC0217</strain>
    </source>
</reference>
<dbReference type="PANTHER" id="PTHR30419:SF8">
    <property type="entry name" value="NITROGEN ASSIMILATION TRANSCRIPTIONAL ACTIVATOR-RELATED"/>
    <property type="match status" value="1"/>
</dbReference>
<proteinExistence type="inferred from homology"/>
<dbReference type="InterPro" id="IPR050950">
    <property type="entry name" value="HTH-type_LysR_regulators"/>
</dbReference>
<evidence type="ECO:0000256" key="2">
    <source>
        <dbReference type="ARBA" id="ARBA00023015"/>
    </source>
</evidence>
<dbReference type="Proteomes" id="UP000494301">
    <property type="component" value="Unassembled WGS sequence"/>
</dbReference>
<dbReference type="Pfam" id="PF00126">
    <property type="entry name" value="HTH_1"/>
    <property type="match status" value="1"/>
</dbReference>
<evidence type="ECO:0000313" key="7">
    <source>
        <dbReference type="Proteomes" id="UP000494301"/>
    </source>
</evidence>
<feature type="domain" description="HTH lysR-type" evidence="5">
    <location>
        <begin position="23"/>
        <end position="80"/>
    </location>
</feature>
<dbReference type="AlphaFoldDB" id="A0A6J5J504"/>
<dbReference type="GO" id="GO:0005829">
    <property type="term" value="C:cytosol"/>
    <property type="evidence" value="ECO:0007669"/>
    <property type="project" value="TreeGrafter"/>
</dbReference>
<dbReference type="InterPro" id="IPR036390">
    <property type="entry name" value="WH_DNA-bd_sf"/>
</dbReference>
<organism evidence="6 7">
    <name type="scientific">Burkholderia aenigmatica</name>
    <dbReference type="NCBI Taxonomy" id="2015348"/>
    <lineage>
        <taxon>Bacteria</taxon>
        <taxon>Pseudomonadati</taxon>
        <taxon>Pseudomonadota</taxon>
        <taxon>Betaproteobacteria</taxon>
        <taxon>Burkholderiales</taxon>
        <taxon>Burkholderiaceae</taxon>
        <taxon>Burkholderia</taxon>
        <taxon>Burkholderia cepacia complex</taxon>
    </lineage>
</organism>
<dbReference type="InterPro" id="IPR000847">
    <property type="entry name" value="LysR_HTH_N"/>
</dbReference>
<dbReference type="GO" id="GO:0003677">
    <property type="term" value="F:DNA binding"/>
    <property type="evidence" value="ECO:0007669"/>
    <property type="project" value="UniProtKB-KW"/>
</dbReference>
<protein>
    <submittedName>
        <fullName evidence="6">LysR family transcriptional regulator</fullName>
    </submittedName>
</protein>
<name>A0A6J5J504_9BURK</name>
<accession>A0A6J5J504</accession>
<evidence type="ECO:0000313" key="6">
    <source>
        <dbReference type="EMBL" id="CAB3966678.1"/>
    </source>
</evidence>
<evidence type="ECO:0000256" key="3">
    <source>
        <dbReference type="ARBA" id="ARBA00023125"/>
    </source>
</evidence>
<evidence type="ECO:0000259" key="5">
    <source>
        <dbReference type="PROSITE" id="PS50931"/>
    </source>
</evidence>
<keyword evidence="3" id="KW-0238">DNA-binding</keyword>
<dbReference type="Pfam" id="PF03466">
    <property type="entry name" value="LysR_substrate"/>
    <property type="match status" value="1"/>
</dbReference>
<gene>
    <name evidence="6" type="ORF">BLA3211_04050</name>
</gene>
<dbReference type="PROSITE" id="PS50931">
    <property type="entry name" value="HTH_LYSR"/>
    <property type="match status" value="1"/>
</dbReference>
<dbReference type="PRINTS" id="PR00039">
    <property type="entry name" value="HTHLYSR"/>
</dbReference>
<dbReference type="InterPro" id="IPR005119">
    <property type="entry name" value="LysR_subst-bd"/>
</dbReference>
<sequence length="324" mass="35134">MNQHSENMNPDLISGRRNAGNFLRLRHLRMLELVADGGSLAAAARVLHLSQPAITKMLQEMEAVFGTVLVTRGARGGRLTAEGEAVLQRLRIALAQFDVALAGDDNDEGRPLLRIGMLPVVSVALLPQIMRNLTRDAPAPRFTVMESNVSGLLDALSTGRIDCIISRPDAEALSKLDGLDVTILPVYEEPLAIACPLAHPFADARRVSTEQLQREQWIVPHAGTDTRRAFDALFVDHGLMPPRPLVESMSFHTNLQMADALGALTVAPQSAVLHYARMGVIHRVGGFPVMPVGEIALIHLATMAGLPALQRFRDAVEAAAQARR</sequence>
<dbReference type="CDD" id="cd05466">
    <property type="entry name" value="PBP2_LTTR_substrate"/>
    <property type="match status" value="1"/>
</dbReference>
<dbReference type="RefSeq" id="WP_175222149.1">
    <property type="nucleotide sequence ID" value="NZ_CABWIL020000014.1"/>
</dbReference>
<keyword evidence="2" id="KW-0805">Transcription regulation</keyword>
<dbReference type="GO" id="GO:0003700">
    <property type="term" value="F:DNA-binding transcription factor activity"/>
    <property type="evidence" value="ECO:0007669"/>
    <property type="project" value="InterPro"/>
</dbReference>
<dbReference type="InterPro" id="IPR036388">
    <property type="entry name" value="WH-like_DNA-bd_sf"/>
</dbReference>
<dbReference type="Gene3D" id="1.10.10.10">
    <property type="entry name" value="Winged helix-like DNA-binding domain superfamily/Winged helix DNA-binding domain"/>
    <property type="match status" value="1"/>
</dbReference>
<dbReference type="EMBL" id="CABWIL020000014">
    <property type="protein sequence ID" value="CAB3966678.1"/>
    <property type="molecule type" value="Genomic_DNA"/>
</dbReference>
<comment type="similarity">
    <text evidence="1">Belongs to the LysR transcriptional regulatory family.</text>
</comment>
<dbReference type="Gene3D" id="3.40.190.290">
    <property type="match status" value="1"/>
</dbReference>
<dbReference type="SUPFAM" id="SSF46785">
    <property type="entry name" value="Winged helix' DNA-binding domain"/>
    <property type="match status" value="1"/>
</dbReference>
<evidence type="ECO:0000256" key="4">
    <source>
        <dbReference type="ARBA" id="ARBA00023163"/>
    </source>
</evidence>
<dbReference type="SUPFAM" id="SSF53850">
    <property type="entry name" value="Periplasmic binding protein-like II"/>
    <property type="match status" value="1"/>
</dbReference>